<reference evidence="2" key="1">
    <citation type="submission" date="2019-03" db="EMBL/GenBank/DDBJ databases">
        <authorList>
            <person name="Mank J."/>
            <person name="Almeida P."/>
        </authorList>
    </citation>
    <scope>NUCLEOTIDE SEQUENCE</scope>
    <source>
        <strain evidence="2">78183</strain>
    </source>
</reference>
<dbReference type="AlphaFoldDB" id="A0A6N2LK57"/>
<organism evidence="2">
    <name type="scientific">Salix viminalis</name>
    <name type="common">Common osier</name>
    <name type="synonym">Basket willow</name>
    <dbReference type="NCBI Taxonomy" id="40686"/>
    <lineage>
        <taxon>Eukaryota</taxon>
        <taxon>Viridiplantae</taxon>
        <taxon>Streptophyta</taxon>
        <taxon>Embryophyta</taxon>
        <taxon>Tracheophyta</taxon>
        <taxon>Spermatophyta</taxon>
        <taxon>Magnoliopsida</taxon>
        <taxon>eudicotyledons</taxon>
        <taxon>Gunneridae</taxon>
        <taxon>Pentapetalae</taxon>
        <taxon>rosids</taxon>
        <taxon>fabids</taxon>
        <taxon>Malpighiales</taxon>
        <taxon>Salicaceae</taxon>
        <taxon>Saliceae</taxon>
        <taxon>Salix</taxon>
    </lineage>
</organism>
<dbReference type="Pfam" id="PF14541">
    <property type="entry name" value="TAXi_C"/>
    <property type="match status" value="1"/>
</dbReference>
<gene>
    <name evidence="2" type="ORF">SVIM_LOCUS232165</name>
</gene>
<dbReference type="SUPFAM" id="SSF50630">
    <property type="entry name" value="Acid proteases"/>
    <property type="match status" value="1"/>
</dbReference>
<feature type="domain" description="Xylanase inhibitor C-terminal" evidence="1">
    <location>
        <begin position="3"/>
        <end position="66"/>
    </location>
</feature>
<accession>A0A6N2LK57</accession>
<proteinExistence type="predicted"/>
<evidence type="ECO:0000259" key="1">
    <source>
        <dbReference type="Pfam" id="PF14541"/>
    </source>
</evidence>
<name>A0A6N2LK57_SALVM</name>
<sequence length="80" mass="9042">MQWWVIIDSATTFTFIAREAFEPLSDEFIRQITDYKRIKEFEDVTGLGPCFNVSDAKTGGADVALPVENYFAFVGGGWRV</sequence>
<dbReference type="Gene3D" id="2.40.70.10">
    <property type="entry name" value="Acid Proteases"/>
    <property type="match status" value="1"/>
</dbReference>
<protein>
    <recommendedName>
        <fullName evidence="1">Xylanase inhibitor C-terminal domain-containing protein</fullName>
    </recommendedName>
</protein>
<dbReference type="InterPro" id="IPR021109">
    <property type="entry name" value="Peptidase_aspartic_dom_sf"/>
</dbReference>
<evidence type="ECO:0000313" key="2">
    <source>
        <dbReference type="EMBL" id="VFU40476.1"/>
    </source>
</evidence>
<dbReference type="InterPro" id="IPR032799">
    <property type="entry name" value="TAXi_C"/>
</dbReference>
<dbReference type="EMBL" id="CAADRP010001545">
    <property type="protein sequence ID" value="VFU40476.1"/>
    <property type="molecule type" value="Genomic_DNA"/>
</dbReference>